<evidence type="ECO:0000313" key="5">
    <source>
        <dbReference type="Proteomes" id="UP000294933"/>
    </source>
</evidence>
<proteinExistence type="predicted"/>
<accession>A0A4Y7Q0P0</accession>
<gene>
    <name evidence="4" type="ORF">BD410DRAFT_899240</name>
</gene>
<evidence type="ECO:0008006" key="6">
    <source>
        <dbReference type="Google" id="ProtNLM"/>
    </source>
</evidence>
<dbReference type="EMBL" id="ML170184">
    <property type="protein sequence ID" value="TDL20965.1"/>
    <property type="molecule type" value="Genomic_DNA"/>
</dbReference>
<dbReference type="OrthoDB" id="3266475at2759"/>
<dbReference type="AlphaFoldDB" id="A0A4Y7Q0P0"/>
<keyword evidence="2" id="KW-1133">Transmembrane helix</keyword>
<reference evidence="4 5" key="1">
    <citation type="submission" date="2018-06" db="EMBL/GenBank/DDBJ databases">
        <title>A transcriptomic atlas of mushroom development highlights an independent origin of complex multicellularity.</title>
        <authorList>
            <consortium name="DOE Joint Genome Institute"/>
            <person name="Krizsan K."/>
            <person name="Almasi E."/>
            <person name="Merenyi Z."/>
            <person name="Sahu N."/>
            <person name="Viragh M."/>
            <person name="Koszo T."/>
            <person name="Mondo S."/>
            <person name="Kiss B."/>
            <person name="Balint B."/>
            <person name="Kues U."/>
            <person name="Barry K."/>
            <person name="Hegedus J.C."/>
            <person name="Henrissat B."/>
            <person name="Johnson J."/>
            <person name="Lipzen A."/>
            <person name="Ohm R."/>
            <person name="Nagy I."/>
            <person name="Pangilinan J."/>
            <person name="Yan J."/>
            <person name="Xiong Y."/>
            <person name="Grigoriev I.V."/>
            <person name="Hibbett D.S."/>
            <person name="Nagy L.G."/>
        </authorList>
    </citation>
    <scope>NUCLEOTIDE SEQUENCE [LARGE SCALE GENOMIC DNA]</scope>
    <source>
        <strain evidence="4 5">SZMC22713</strain>
    </source>
</reference>
<feature type="transmembrane region" description="Helical" evidence="2">
    <location>
        <begin position="181"/>
        <end position="202"/>
    </location>
</feature>
<feature type="compositionally biased region" description="Polar residues" evidence="1">
    <location>
        <begin position="92"/>
        <end position="106"/>
    </location>
</feature>
<sequence length="382" mass="40969">MTLFRLVLVCYSILPQATFALVYPGHQNHGTRHAISLHASYASEIHQVPPAVEPIRPRRISRHLPRAKHVKQVGDSLDPFGFIGGSDEPAQDQPTLITDGLPTSSSKTRHASTLTSTSISTTLLPTIASTGGSDDSLSTTAQPTQDATTTGTSTPSSLPVEPTDAPSNPSNDQTALSHWKIVGGAVIAFTAVTAVILGVTFFDQWWTDFLRPIVWKRKRTSHMEELIPDWDKRSWRIGIEEKDDRYPTVGSFPSILRMQGMGGGERDEYGSVAVLQPGTTTLLPPFPPRGGGGVTTLERSTSTSASSTFRAATANEYQQPGIAGVGAGVQLPIPTYMKGAVAAAVPVEMRSPEVACEEAYGGVEPYTANPFVDAVHNNPYLH</sequence>
<feature type="region of interest" description="Disordered" evidence="1">
    <location>
        <begin position="81"/>
        <end position="116"/>
    </location>
</feature>
<organism evidence="4 5">
    <name type="scientific">Rickenella mellea</name>
    <dbReference type="NCBI Taxonomy" id="50990"/>
    <lineage>
        <taxon>Eukaryota</taxon>
        <taxon>Fungi</taxon>
        <taxon>Dikarya</taxon>
        <taxon>Basidiomycota</taxon>
        <taxon>Agaricomycotina</taxon>
        <taxon>Agaricomycetes</taxon>
        <taxon>Hymenochaetales</taxon>
        <taxon>Rickenellaceae</taxon>
        <taxon>Rickenella</taxon>
    </lineage>
</organism>
<dbReference type="Proteomes" id="UP000294933">
    <property type="component" value="Unassembled WGS sequence"/>
</dbReference>
<dbReference type="VEuPathDB" id="FungiDB:BD410DRAFT_899240"/>
<protein>
    <recommendedName>
        <fullName evidence="6">Transmembrane protein</fullName>
    </recommendedName>
</protein>
<evidence type="ECO:0000256" key="1">
    <source>
        <dbReference type="SAM" id="MobiDB-lite"/>
    </source>
</evidence>
<keyword evidence="5" id="KW-1185">Reference proteome</keyword>
<evidence type="ECO:0000256" key="3">
    <source>
        <dbReference type="SAM" id="SignalP"/>
    </source>
</evidence>
<keyword evidence="2" id="KW-0472">Membrane</keyword>
<feature type="chain" id="PRO_5021194697" description="Transmembrane protein" evidence="3">
    <location>
        <begin position="21"/>
        <end position="382"/>
    </location>
</feature>
<evidence type="ECO:0000256" key="2">
    <source>
        <dbReference type="SAM" id="Phobius"/>
    </source>
</evidence>
<feature type="signal peptide" evidence="3">
    <location>
        <begin position="1"/>
        <end position="20"/>
    </location>
</feature>
<feature type="compositionally biased region" description="Low complexity" evidence="1">
    <location>
        <begin position="130"/>
        <end position="157"/>
    </location>
</feature>
<name>A0A4Y7Q0P0_9AGAM</name>
<evidence type="ECO:0000313" key="4">
    <source>
        <dbReference type="EMBL" id="TDL20965.1"/>
    </source>
</evidence>
<keyword evidence="2" id="KW-0812">Transmembrane</keyword>
<feature type="region of interest" description="Disordered" evidence="1">
    <location>
        <begin position="130"/>
        <end position="173"/>
    </location>
</feature>
<keyword evidence="3" id="KW-0732">Signal</keyword>